<evidence type="ECO:0000256" key="4">
    <source>
        <dbReference type="ARBA" id="ARBA00022692"/>
    </source>
</evidence>
<dbReference type="InterPro" id="IPR001499">
    <property type="entry name" value="GPCR_STE3"/>
</dbReference>
<dbReference type="GO" id="GO:0000750">
    <property type="term" value="P:pheromone-dependent signal transduction involved in conjugation with cellular fusion"/>
    <property type="evidence" value="ECO:0007669"/>
    <property type="project" value="TreeGrafter"/>
</dbReference>
<feature type="transmembrane region" description="Helical" evidence="10">
    <location>
        <begin position="275"/>
        <end position="291"/>
    </location>
</feature>
<dbReference type="InterPro" id="IPR000481">
    <property type="entry name" value="GPCR_Pheromne_B_alpha_rcpt"/>
</dbReference>
<feature type="transmembrane region" description="Helical" evidence="10">
    <location>
        <begin position="116"/>
        <end position="137"/>
    </location>
</feature>
<feature type="transmembrane region" description="Helical" evidence="10">
    <location>
        <begin position="208"/>
        <end position="232"/>
    </location>
</feature>
<evidence type="ECO:0000256" key="6">
    <source>
        <dbReference type="ARBA" id="ARBA00023040"/>
    </source>
</evidence>
<dbReference type="GO" id="GO:0005886">
    <property type="term" value="C:plasma membrane"/>
    <property type="evidence" value="ECO:0007669"/>
    <property type="project" value="TreeGrafter"/>
</dbReference>
<comment type="similarity">
    <text evidence="2">Belongs to the G-protein coupled receptor 4 family.</text>
</comment>
<sequence length="452" mass="49994">MAADLYPPNELFSVFAFLGFMACAIPLPWHLQAWNVGTCMYMFWVGAGCLNAFINSIVWNHNIIDWAPGWCDLSTRIIIAENVSIAICSLVINRRLYFIASSDTVTNSPTDKRRGMIFDILLCTVVPLVQVAIAYVVTANRYGVYENIGCVPAMIDSVPTLFLFQAWPLVIGLVSASYSIRTVLAFNRRRHQFKELLSSHSNLSGGRYIRLMVMAGTDVLCVVPLSLVMLVVNARNVGPWGSWDIVHLDYNRIDKFPAIFWHAFPLGAFLEVQRWYNPLAAFLFFALFGFAEESRKKYWKALSFVTTKIGVSSGKFWGSSMGSSSQGTMLNSAGNRVPVYLREPTSRSRPKRRDTLDSFTDISTTEKDRSFGPISTFGGDVSFGGVDFVDAGGALAEPASKEVEPTSPYLVAPAPAAVSPTSERRPSDALDIEISSLRRASTIPLHHSPDIV</sequence>
<dbReference type="Pfam" id="PF02076">
    <property type="entry name" value="STE3"/>
    <property type="match status" value="1"/>
</dbReference>
<keyword evidence="12" id="KW-1185">Reference proteome</keyword>
<reference evidence="11 12" key="1">
    <citation type="journal article" date="2015" name="Fungal Genet. Biol.">
        <title>Evolution of novel wood decay mechanisms in Agaricales revealed by the genome sequences of Fistulina hepatica and Cylindrobasidium torrendii.</title>
        <authorList>
            <person name="Floudas D."/>
            <person name="Held B.W."/>
            <person name="Riley R."/>
            <person name="Nagy L.G."/>
            <person name="Koehler G."/>
            <person name="Ransdell A.S."/>
            <person name="Younus H."/>
            <person name="Chow J."/>
            <person name="Chiniquy J."/>
            <person name="Lipzen A."/>
            <person name="Tritt A."/>
            <person name="Sun H."/>
            <person name="Haridas S."/>
            <person name="LaButti K."/>
            <person name="Ohm R.A."/>
            <person name="Kues U."/>
            <person name="Blanchette R.A."/>
            <person name="Grigoriev I.V."/>
            <person name="Minto R.E."/>
            <person name="Hibbett D.S."/>
        </authorList>
    </citation>
    <scope>NUCLEOTIDE SEQUENCE [LARGE SCALE GENOMIC DNA]</scope>
    <source>
        <strain evidence="11 12">FP15055 ss-10</strain>
    </source>
</reference>
<evidence type="ECO:0000256" key="7">
    <source>
        <dbReference type="ARBA" id="ARBA00023136"/>
    </source>
</evidence>
<keyword evidence="8 11" id="KW-0675">Receptor</keyword>
<evidence type="ECO:0000256" key="9">
    <source>
        <dbReference type="ARBA" id="ARBA00023224"/>
    </source>
</evidence>
<dbReference type="Proteomes" id="UP000054007">
    <property type="component" value="Unassembled WGS sequence"/>
</dbReference>
<dbReference type="PRINTS" id="PR00899">
    <property type="entry name" value="GPCRSTE3"/>
</dbReference>
<dbReference type="OrthoDB" id="2874149at2759"/>
<feature type="transmembrane region" description="Helical" evidence="10">
    <location>
        <begin position="41"/>
        <end position="61"/>
    </location>
</feature>
<dbReference type="PANTHER" id="PTHR28097">
    <property type="entry name" value="PHEROMONE A FACTOR RECEPTOR"/>
    <property type="match status" value="1"/>
</dbReference>
<dbReference type="PANTHER" id="PTHR28097:SF1">
    <property type="entry name" value="PHEROMONE A FACTOR RECEPTOR"/>
    <property type="match status" value="1"/>
</dbReference>
<evidence type="ECO:0000256" key="2">
    <source>
        <dbReference type="ARBA" id="ARBA00011085"/>
    </source>
</evidence>
<evidence type="ECO:0000313" key="12">
    <source>
        <dbReference type="Proteomes" id="UP000054007"/>
    </source>
</evidence>
<keyword evidence="3" id="KW-0589">Pheromone response</keyword>
<keyword evidence="4 10" id="KW-0812">Transmembrane</keyword>
<keyword evidence="5 10" id="KW-1133">Transmembrane helix</keyword>
<keyword evidence="9" id="KW-0807">Transducer</keyword>
<evidence type="ECO:0000256" key="3">
    <source>
        <dbReference type="ARBA" id="ARBA00022507"/>
    </source>
</evidence>
<dbReference type="AlphaFoldDB" id="A0A0D7B508"/>
<feature type="transmembrane region" description="Helical" evidence="10">
    <location>
        <begin position="166"/>
        <end position="187"/>
    </location>
</feature>
<dbReference type="EMBL" id="KN880627">
    <property type="protein sequence ID" value="KIY64611.1"/>
    <property type="molecule type" value="Genomic_DNA"/>
</dbReference>
<accession>A0A0D7B508</accession>
<evidence type="ECO:0000256" key="10">
    <source>
        <dbReference type="SAM" id="Phobius"/>
    </source>
</evidence>
<proteinExistence type="inferred from homology"/>
<evidence type="ECO:0000313" key="11">
    <source>
        <dbReference type="EMBL" id="KIY64611.1"/>
    </source>
</evidence>
<keyword evidence="7 10" id="KW-0472">Membrane</keyword>
<dbReference type="PRINTS" id="PR00901">
    <property type="entry name" value="PHEROMONEBAR"/>
</dbReference>
<dbReference type="GO" id="GO:0004934">
    <property type="term" value="F:mating-type alpha-factor pheromone receptor activity"/>
    <property type="evidence" value="ECO:0007669"/>
    <property type="project" value="InterPro"/>
</dbReference>
<gene>
    <name evidence="11" type="ORF">CYLTODRAFT_492980</name>
</gene>
<evidence type="ECO:0000256" key="1">
    <source>
        <dbReference type="ARBA" id="ARBA00004141"/>
    </source>
</evidence>
<comment type="subcellular location">
    <subcellularLocation>
        <location evidence="1">Membrane</location>
        <topology evidence="1">Multi-pass membrane protein</topology>
    </subcellularLocation>
</comment>
<feature type="transmembrane region" description="Helical" evidence="10">
    <location>
        <begin position="12"/>
        <end position="29"/>
    </location>
</feature>
<dbReference type="CDD" id="cd14966">
    <property type="entry name" value="7tmD_STE3"/>
    <property type="match status" value="1"/>
</dbReference>
<protein>
    <submittedName>
        <fullName evidence="11">Putative pheromone receptor</fullName>
    </submittedName>
</protein>
<evidence type="ECO:0000256" key="5">
    <source>
        <dbReference type="ARBA" id="ARBA00022989"/>
    </source>
</evidence>
<keyword evidence="6" id="KW-0297">G-protein coupled receptor</keyword>
<name>A0A0D7B508_9AGAR</name>
<evidence type="ECO:0000256" key="8">
    <source>
        <dbReference type="ARBA" id="ARBA00023170"/>
    </source>
</evidence>
<organism evidence="11 12">
    <name type="scientific">Cylindrobasidium torrendii FP15055 ss-10</name>
    <dbReference type="NCBI Taxonomy" id="1314674"/>
    <lineage>
        <taxon>Eukaryota</taxon>
        <taxon>Fungi</taxon>
        <taxon>Dikarya</taxon>
        <taxon>Basidiomycota</taxon>
        <taxon>Agaricomycotina</taxon>
        <taxon>Agaricomycetes</taxon>
        <taxon>Agaricomycetidae</taxon>
        <taxon>Agaricales</taxon>
        <taxon>Marasmiineae</taxon>
        <taxon>Physalacriaceae</taxon>
        <taxon>Cylindrobasidium</taxon>
    </lineage>
</organism>